<keyword evidence="9" id="KW-0406">Ion transport</keyword>
<evidence type="ECO:0000256" key="2">
    <source>
        <dbReference type="ARBA" id="ARBA00022448"/>
    </source>
</evidence>
<dbReference type="Gene3D" id="1.10.287.630">
    <property type="entry name" value="Helix hairpin bin"/>
    <property type="match status" value="1"/>
</dbReference>
<dbReference type="InterPro" id="IPR003938">
    <property type="entry name" value="K_chnl_volt-dep_EAG/ELK/ERG"/>
</dbReference>
<keyword evidence="11" id="KW-0407">Ion channel</keyword>
<sequence length="964" mass="107627">MQPSSSPPPLLGGPRGSRLQVVPVSTRGLVDQKRHSILLSPEQRAQIEADSSKVKMQSLARRNSFMANTLLNKVAPVASTLAPTTLRQTKRSVKRRKKSQEYDKHYRRSKIGEGAAKFEEHANEWENYQLGGFIGIVNEMIATKKKEKMLSTKWVIMPNSSFRKLWDVVLITCLSYVAVFLPMQLSFFSSRMNIDNIQPWLGVYIVDRFTDAIFLTDIAINFRSPEVSRKGDITVFNAKQVALKYLHSWFVLDLVSIIPFDYISQSFTSTTLTGVHLTRLPRLLRMFRLTKILKVVNASRIFQRYESYISIKYGYLRLMKFSLAIVLMIHWLACAAFLAALFSREQDDTVNTWLDQLYRNSLITGIPESSTVDEYIASIYWATMTITTIGYGDITAMNTVERAIFILLMLIGAGMYAYVVGTMCQLVEGLNVDSLDFQRQMDRVNDFLETNDIPFSLRLRIRKYLLYKRDAHISNISELLSSVSPAIRDEVALFKFEKILGSVAQFRGAPPDFLAALALKLTMMVFAPNEMITVFGRVGTSMYIINRGRVQIERMASDGRIVVVSVLEEGSYFGERGLLFSAKRRASVRALCFVEASCLTRQDLENVTNDFPNVRRVIRKSMVKDVIARSLQTGEMVALAQDKDFVRKQLLIRSKVHNRRPSTLDPADMIRAATGMRRSNVSCSSDGSASDGINERDEELDTDVAPTSPRLVVIPPVAPAQVLPVQQAAGSMTGSLVAPPMADAPPLATERKLSSATKLSLTPTTPPPVVEITPIAAVPPPAAQTASPPGATPPPMHGLLQERSTLRALWRVRTKSSKKFVKSTKKLFRVEPGWADTSDGLRRQSRSLSRLPWMKNGLRRQSRSLTDLDVMRLKGPAVGGPHFLDSHDEADYSADGTDDEDDVGDDDAVFALLADHHHMLDSINDALHELKATSDTAQLTLQVVIAKLNTIEGLAKVAHELPPQ</sequence>
<evidence type="ECO:0000256" key="8">
    <source>
        <dbReference type="ARBA" id="ARBA00022989"/>
    </source>
</evidence>
<evidence type="ECO:0000256" key="6">
    <source>
        <dbReference type="ARBA" id="ARBA00022882"/>
    </source>
</evidence>
<feature type="transmembrane region" description="Helical" evidence="13">
    <location>
        <begin position="375"/>
        <end position="392"/>
    </location>
</feature>
<evidence type="ECO:0000256" key="10">
    <source>
        <dbReference type="ARBA" id="ARBA00023136"/>
    </source>
</evidence>
<keyword evidence="10 13" id="KW-0472">Membrane</keyword>
<feature type="region of interest" description="Disordered" evidence="12">
    <location>
        <begin position="676"/>
        <end position="707"/>
    </location>
</feature>
<evidence type="ECO:0000256" key="13">
    <source>
        <dbReference type="SAM" id="Phobius"/>
    </source>
</evidence>
<evidence type="ECO:0000256" key="9">
    <source>
        <dbReference type="ARBA" id="ARBA00023065"/>
    </source>
</evidence>
<reference evidence="15" key="1">
    <citation type="submission" date="2013-12" db="EMBL/GenBank/DDBJ databases">
        <title>The Genome Sequence of Aphanomyces invadans NJM9701.</title>
        <authorList>
            <consortium name="The Broad Institute Genomics Platform"/>
            <person name="Russ C."/>
            <person name="Tyler B."/>
            <person name="van West P."/>
            <person name="Dieguez-Uribeondo J."/>
            <person name="Young S.K."/>
            <person name="Zeng Q."/>
            <person name="Gargeya S."/>
            <person name="Fitzgerald M."/>
            <person name="Abouelleil A."/>
            <person name="Alvarado L."/>
            <person name="Chapman S.B."/>
            <person name="Gainer-Dewar J."/>
            <person name="Goldberg J."/>
            <person name="Griggs A."/>
            <person name="Gujja S."/>
            <person name="Hansen M."/>
            <person name="Howarth C."/>
            <person name="Imamovic A."/>
            <person name="Ireland A."/>
            <person name="Larimer J."/>
            <person name="McCowan C."/>
            <person name="Murphy C."/>
            <person name="Pearson M."/>
            <person name="Poon T.W."/>
            <person name="Priest M."/>
            <person name="Roberts A."/>
            <person name="Saif S."/>
            <person name="Shea T."/>
            <person name="Sykes S."/>
            <person name="Wortman J."/>
            <person name="Nusbaum C."/>
            <person name="Birren B."/>
        </authorList>
    </citation>
    <scope>NUCLEOTIDE SEQUENCE [LARGE SCALE GENOMIC DNA]</scope>
    <source>
        <strain evidence="15">NJM9701</strain>
    </source>
</reference>
<dbReference type="Gene3D" id="1.10.287.70">
    <property type="match status" value="1"/>
</dbReference>
<dbReference type="GeneID" id="20090150"/>
<evidence type="ECO:0000256" key="4">
    <source>
        <dbReference type="ARBA" id="ARBA00022692"/>
    </source>
</evidence>
<accession>A0A024TGD4</accession>
<evidence type="ECO:0000259" key="14">
    <source>
        <dbReference type="PROSITE" id="PS50042"/>
    </source>
</evidence>
<feature type="region of interest" description="Disordered" evidence="12">
    <location>
        <begin position="879"/>
        <end position="901"/>
    </location>
</feature>
<dbReference type="InterPro" id="IPR014710">
    <property type="entry name" value="RmlC-like_jellyroll"/>
</dbReference>
<dbReference type="GO" id="GO:0005249">
    <property type="term" value="F:voltage-gated potassium channel activity"/>
    <property type="evidence" value="ECO:0007669"/>
    <property type="project" value="InterPro"/>
</dbReference>
<feature type="transmembrane region" description="Helical" evidence="13">
    <location>
        <begin position="165"/>
        <end position="183"/>
    </location>
</feature>
<feature type="compositionally biased region" description="Polar residues" evidence="12">
    <location>
        <begin position="677"/>
        <end position="688"/>
    </location>
</feature>
<evidence type="ECO:0000256" key="7">
    <source>
        <dbReference type="ARBA" id="ARBA00022958"/>
    </source>
</evidence>
<dbReference type="InterPro" id="IPR000595">
    <property type="entry name" value="cNMP-bd_dom"/>
</dbReference>
<protein>
    <recommendedName>
        <fullName evidence="14">Cyclic nucleotide-binding domain-containing protein</fullName>
    </recommendedName>
</protein>
<comment type="subcellular location">
    <subcellularLocation>
        <location evidence="1">Membrane</location>
        <topology evidence="1">Multi-pass membrane protein</topology>
    </subcellularLocation>
</comment>
<dbReference type="GO" id="GO:0042391">
    <property type="term" value="P:regulation of membrane potential"/>
    <property type="evidence" value="ECO:0007669"/>
    <property type="project" value="TreeGrafter"/>
</dbReference>
<dbReference type="PANTHER" id="PTHR10217">
    <property type="entry name" value="VOLTAGE AND LIGAND GATED POTASSIUM CHANNEL"/>
    <property type="match status" value="1"/>
</dbReference>
<dbReference type="PROSITE" id="PS50042">
    <property type="entry name" value="CNMP_BINDING_3"/>
    <property type="match status" value="1"/>
</dbReference>
<dbReference type="VEuPathDB" id="FungiDB:H310_13100"/>
<dbReference type="Pfam" id="PF00520">
    <property type="entry name" value="Ion_trans"/>
    <property type="match status" value="1"/>
</dbReference>
<dbReference type="SMART" id="SM00100">
    <property type="entry name" value="cNMP"/>
    <property type="match status" value="1"/>
</dbReference>
<keyword evidence="4 13" id="KW-0812">Transmembrane</keyword>
<dbReference type="GO" id="GO:0005886">
    <property type="term" value="C:plasma membrane"/>
    <property type="evidence" value="ECO:0007669"/>
    <property type="project" value="TreeGrafter"/>
</dbReference>
<evidence type="ECO:0000313" key="15">
    <source>
        <dbReference type="EMBL" id="ETV92656.1"/>
    </source>
</evidence>
<dbReference type="STRING" id="157072.A0A024TGD4"/>
<dbReference type="Gene3D" id="2.60.120.10">
    <property type="entry name" value="Jelly Rolls"/>
    <property type="match status" value="1"/>
</dbReference>
<proteinExistence type="predicted"/>
<evidence type="ECO:0000256" key="12">
    <source>
        <dbReference type="SAM" id="MobiDB-lite"/>
    </source>
</evidence>
<keyword evidence="7" id="KW-0630">Potassium</keyword>
<gene>
    <name evidence="15" type="ORF">H310_13100</name>
</gene>
<dbReference type="Pfam" id="PF00027">
    <property type="entry name" value="cNMP_binding"/>
    <property type="match status" value="1"/>
</dbReference>
<keyword evidence="5" id="KW-0631">Potassium channel</keyword>
<dbReference type="CDD" id="cd00038">
    <property type="entry name" value="CAP_ED"/>
    <property type="match status" value="1"/>
</dbReference>
<evidence type="ECO:0000256" key="3">
    <source>
        <dbReference type="ARBA" id="ARBA00022538"/>
    </source>
</evidence>
<dbReference type="InterPro" id="IPR005821">
    <property type="entry name" value="Ion_trans_dom"/>
</dbReference>
<dbReference type="InterPro" id="IPR050818">
    <property type="entry name" value="KCNH_animal-type"/>
</dbReference>
<keyword evidence="2" id="KW-0813">Transport</keyword>
<evidence type="ECO:0000256" key="1">
    <source>
        <dbReference type="ARBA" id="ARBA00004141"/>
    </source>
</evidence>
<feature type="transmembrane region" description="Helical" evidence="13">
    <location>
        <begin position="404"/>
        <end position="421"/>
    </location>
</feature>
<dbReference type="RefSeq" id="XP_008878692.1">
    <property type="nucleotide sequence ID" value="XM_008880470.1"/>
</dbReference>
<feature type="domain" description="Cyclic nucleotide-binding" evidence="14">
    <location>
        <begin position="505"/>
        <end position="625"/>
    </location>
</feature>
<dbReference type="GO" id="GO:0034702">
    <property type="term" value="C:monoatomic ion channel complex"/>
    <property type="evidence" value="ECO:0007669"/>
    <property type="project" value="UniProtKB-KW"/>
</dbReference>
<dbReference type="PRINTS" id="PR01463">
    <property type="entry name" value="EAGCHANLFMLY"/>
</dbReference>
<dbReference type="AlphaFoldDB" id="A0A024TGD4"/>
<dbReference type="eggNOG" id="KOG0498">
    <property type="taxonomic scope" value="Eukaryota"/>
</dbReference>
<dbReference type="OrthoDB" id="421226at2759"/>
<organism evidence="15">
    <name type="scientific">Aphanomyces invadans</name>
    <dbReference type="NCBI Taxonomy" id="157072"/>
    <lineage>
        <taxon>Eukaryota</taxon>
        <taxon>Sar</taxon>
        <taxon>Stramenopiles</taxon>
        <taxon>Oomycota</taxon>
        <taxon>Saprolegniomycetes</taxon>
        <taxon>Saprolegniales</taxon>
        <taxon>Verrucalvaceae</taxon>
        <taxon>Aphanomyces</taxon>
    </lineage>
</organism>
<dbReference type="InterPro" id="IPR018490">
    <property type="entry name" value="cNMP-bd_dom_sf"/>
</dbReference>
<keyword evidence="6" id="KW-0851">Voltage-gated channel</keyword>
<dbReference type="SUPFAM" id="SSF51206">
    <property type="entry name" value="cAMP-binding domain-like"/>
    <property type="match status" value="1"/>
</dbReference>
<keyword evidence="3" id="KW-0633">Potassium transport</keyword>
<feature type="transmembrane region" description="Helical" evidence="13">
    <location>
        <begin position="321"/>
        <end position="342"/>
    </location>
</feature>
<dbReference type="FunFam" id="1.10.287.70:FF:000123">
    <property type="entry name" value="Potassium channel KAT3"/>
    <property type="match status" value="1"/>
</dbReference>
<name>A0A024TGD4_9STRA</name>
<dbReference type="EMBL" id="KI913998">
    <property type="protein sequence ID" value="ETV92656.1"/>
    <property type="molecule type" value="Genomic_DNA"/>
</dbReference>
<dbReference type="SUPFAM" id="SSF81324">
    <property type="entry name" value="Voltage-gated potassium channels"/>
    <property type="match status" value="1"/>
</dbReference>
<evidence type="ECO:0000256" key="5">
    <source>
        <dbReference type="ARBA" id="ARBA00022826"/>
    </source>
</evidence>
<keyword evidence="8 13" id="KW-1133">Transmembrane helix</keyword>
<dbReference type="PANTHER" id="PTHR10217:SF435">
    <property type="entry name" value="POTASSIUM VOLTAGE-GATED CHANNEL PROTEIN EAG"/>
    <property type="match status" value="1"/>
</dbReference>
<evidence type="ECO:0000256" key="11">
    <source>
        <dbReference type="ARBA" id="ARBA00023303"/>
    </source>
</evidence>